<dbReference type="Pfam" id="PF03704">
    <property type="entry name" value="BTAD"/>
    <property type="match status" value="1"/>
</dbReference>
<evidence type="ECO:0000259" key="6">
    <source>
        <dbReference type="PROSITE" id="PS51755"/>
    </source>
</evidence>
<dbReference type="Proteomes" id="UP000245507">
    <property type="component" value="Unassembled WGS sequence"/>
</dbReference>
<keyword evidence="3 5" id="KW-0238">DNA-binding</keyword>
<evidence type="ECO:0000256" key="2">
    <source>
        <dbReference type="ARBA" id="ARBA00023015"/>
    </source>
</evidence>
<name>A0A316TLG3_9ACTN</name>
<keyword evidence="2" id="KW-0805">Transcription regulation</keyword>
<dbReference type="Gene3D" id="3.40.50.300">
    <property type="entry name" value="P-loop containing nucleotide triphosphate hydrolases"/>
    <property type="match status" value="1"/>
</dbReference>
<organism evidence="7 8">
    <name type="scientific">Nocardioides silvaticus</name>
    <dbReference type="NCBI Taxonomy" id="2201891"/>
    <lineage>
        <taxon>Bacteria</taxon>
        <taxon>Bacillati</taxon>
        <taxon>Actinomycetota</taxon>
        <taxon>Actinomycetes</taxon>
        <taxon>Propionibacteriales</taxon>
        <taxon>Nocardioidaceae</taxon>
        <taxon>Nocardioides</taxon>
    </lineage>
</organism>
<dbReference type="SUPFAM" id="SSF48452">
    <property type="entry name" value="TPR-like"/>
    <property type="match status" value="1"/>
</dbReference>
<dbReference type="GO" id="GO:0000160">
    <property type="term" value="P:phosphorelay signal transduction system"/>
    <property type="evidence" value="ECO:0007669"/>
    <property type="project" value="InterPro"/>
</dbReference>
<dbReference type="GO" id="GO:0003677">
    <property type="term" value="F:DNA binding"/>
    <property type="evidence" value="ECO:0007669"/>
    <property type="project" value="UniProtKB-UniRule"/>
</dbReference>
<evidence type="ECO:0000256" key="4">
    <source>
        <dbReference type="ARBA" id="ARBA00023163"/>
    </source>
</evidence>
<comment type="caution">
    <text evidence="7">The sequence shown here is derived from an EMBL/GenBank/DDBJ whole genome shotgun (WGS) entry which is preliminary data.</text>
</comment>
<dbReference type="AlphaFoldDB" id="A0A316TLG3"/>
<dbReference type="SMART" id="SM00862">
    <property type="entry name" value="Trans_reg_C"/>
    <property type="match status" value="1"/>
</dbReference>
<protein>
    <recommendedName>
        <fullName evidence="6">OmpR/PhoB-type domain-containing protein</fullName>
    </recommendedName>
</protein>
<feature type="DNA-binding region" description="OmpR/PhoB-type" evidence="5">
    <location>
        <begin position="1"/>
        <end position="97"/>
    </location>
</feature>
<dbReference type="OrthoDB" id="134712at2"/>
<dbReference type="InterPro" id="IPR051677">
    <property type="entry name" value="AfsR-DnrI-RedD_regulator"/>
</dbReference>
<dbReference type="InterPro" id="IPR036388">
    <property type="entry name" value="WH-like_DNA-bd_sf"/>
</dbReference>
<dbReference type="Pfam" id="PF00486">
    <property type="entry name" value="Trans_reg_C"/>
    <property type="match status" value="1"/>
</dbReference>
<accession>A0A316TLG3</accession>
<dbReference type="EMBL" id="QGDD01000001">
    <property type="protein sequence ID" value="PWN04099.1"/>
    <property type="molecule type" value="Genomic_DNA"/>
</dbReference>
<dbReference type="InterPro" id="IPR041664">
    <property type="entry name" value="AAA_16"/>
</dbReference>
<dbReference type="PANTHER" id="PTHR35807:SF1">
    <property type="entry name" value="TRANSCRIPTIONAL REGULATOR REDD"/>
    <property type="match status" value="1"/>
</dbReference>
<dbReference type="RefSeq" id="WP_109691606.1">
    <property type="nucleotide sequence ID" value="NZ_QGDD01000001.1"/>
</dbReference>
<dbReference type="CDD" id="cd15831">
    <property type="entry name" value="BTAD"/>
    <property type="match status" value="1"/>
</dbReference>
<dbReference type="InterPro" id="IPR001867">
    <property type="entry name" value="OmpR/PhoB-type_DNA-bd"/>
</dbReference>
<evidence type="ECO:0000256" key="5">
    <source>
        <dbReference type="PROSITE-ProRule" id="PRU01091"/>
    </source>
</evidence>
<gene>
    <name evidence="7" type="ORF">DJ010_00055</name>
</gene>
<proteinExistence type="inferred from homology"/>
<dbReference type="PROSITE" id="PS51755">
    <property type="entry name" value="OMPR_PHOB"/>
    <property type="match status" value="1"/>
</dbReference>
<keyword evidence="4" id="KW-0804">Transcription</keyword>
<reference evidence="7 8" key="1">
    <citation type="submission" date="2018-05" db="EMBL/GenBank/DDBJ databases">
        <title>Nocardioides silvaticus genome.</title>
        <authorList>
            <person name="Li C."/>
            <person name="Wang G."/>
        </authorList>
    </citation>
    <scope>NUCLEOTIDE SEQUENCE [LARGE SCALE GENOMIC DNA]</scope>
    <source>
        <strain evidence="7 8">CCTCC AB 2018079</strain>
    </source>
</reference>
<feature type="domain" description="OmpR/PhoB-type" evidence="6">
    <location>
        <begin position="1"/>
        <end position="97"/>
    </location>
</feature>
<sequence>MQLSVLGAVEVRRDGVPVDLGTLKQRALVAVLALAHGWPVSVDAIVDALWGETAPPGYAGTLQSYVSGLRRALEPDRAPRTPASVLVTASPGYALRVPDEQVDAHRFEQAVSRAHRALQPLGGWGPAALDAATIEAERARLDAALRQWRGTPYAELGDADAAVAERARLEELRLLAVEDRAVAALALGDHATVTAELEALTGAHPLRERLWELRAVALFRSGRQADALAVLTTLRDVLDEELGLEPSPAVRELQTAVLRQDEALAWVPPASAAPAAAAAPAAVAPVAQAAPVPPGDVAAPGRSAAQEQVAPWPMVGRDAELAALMNAVAAAEGGQPSYAVITGEPGIGKSRLAGEMLLQARRRGVRVLHGRCAQDEGAPPLWAWQAVLEGIGVDLLGLVGEAGADEGSRFRAWERIVATVLDAARDEPVALLMDDLHWADPPTLRVLRMLVESASTERLLVVGAWRAHPPPSGPLADLTETFARAHALRLDLEGLPQRAAGTVFEAVTGRGVGPADGDLLVQRTDGNPFFLVELARLAAGRGGGVDLAAGEMPVAVGDVIDRRLSRLPEETVSALRFAAVLGRRFDLGTLALAARIDEDDALDVVEPAQAAGLLREHGVDHYLFTHALVRDRLRESIGASRKARVHARIAEALSREPGRESEEAQHWLEAGPSYAGRAWRSAVAAAALARRLHDHDRAASLLDGAVASMAADPAATVADRFEVLMDQAESYRWAGRQGDLVRVAEEAIAAGHELDDADRVARAAVAVSTGVLWRSAPDGERNDVVVGALEQSLDRLPAVDSELRCRVMLGLAVEAEDDAGKARWADEALAMARRLDAPTLVMAAHQVAHMEWLPSTAERRLERITEALEIAREIRDERALVVCGTLRAGTLGEVGRVPEMFEQVEETLADARRLRIAYGDLVLTGVRISWWALAGAWEECEAGLEHLVALAEDLDHDSVAGSLEIARVAIAYWRDRPAEAVAPLQAFLEMGAPFAMTLAVCQWRAGDEDAARRTYAEAGPPPEAESNVSPLVWCHGAELAAYLGDADLAEAARRHLQPWSGRPCVVGVAIAMAPVDAYLALALAACGRPDEATTHADAALAQSAAWGTPIVTDWLTDLRARYGF</sequence>
<dbReference type="SUPFAM" id="SSF52540">
    <property type="entry name" value="P-loop containing nucleoside triphosphate hydrolases"/>
    <property type="match status" value="1"/>
</dbReference>
<dbReference type="InterPro" id="IPR027417">
    <property type="entry name" value="P-loop_NTPase"/>
</dbReference>
<dbReference type="Pfam" id="PF13191">
    <property type="entry name" value="AAA_16"/>
    <property type="match status" value="1"/>
</dbReference>
<dbReference type="SMART" id="SM01043">
    <property type="entry name" value="BTAD"/>
    <property type="match status" value="1"/>
</dbReference>
<evidence type="ECO:0000313" key="8">
    <source>
        <dbReference type="Proteomes" id="UP000245507"/>
    </source>
</evidence>
<evidence type="ECO:0000256" key="1">
    <source>
        <dbReference type="ARBA" id="ARBA00005820"/>
    </source>
</evidence>
<comment type="similarity">
    <text evidence="1">Belongs to the AfsR/DnrI/RedD regulatory family.</text>
</comment>
<evidence type="ECO:0000313" key="7">
    <source>
        <dbReference type="EMBL" id="PWN04099.1"/>
    </source>
</evidence>
<dbReference type="InterPro" id="IPR005158">
    <property type="entry name" value="BTAD"/>
</dbReference>
<dbReference type="PANTHER" id="PTHR35807">
    <property type="entry name" value="TRANSCRIPTIONAL REGULATOR REDD-RELATED"/>
    <property type="match status" value="1"/>
</dbReference>
<dbReference type="InterPro" id="IPR011990">
    <property type="entry name" value="TPR-like_helical_dom_sf"/>
</dbReference>
<dbReference type="Gene3D" id="1.10.10.10">
    <property type="entry name" value="Winged helix-like DNA-binding domain superfamily/Winged helix DNA-binding domain"/>
    <property type="match status" value="1"/>
</dbReference>
<dbReference type="GO" id="GO:0006355">
    <property type="term" value="P:regulation of DNA-templated transcription"/>
    <property type="evidence" value="ECO:0007669"/>
    <property type="project" value="InterPro"/>
</dbReference>
<evidence type="ECO:0000256" key="3">
    <source>
        <dbReference type="ARBA" id="ARBA00023125"/>
    </source>
</evidence>
<dbReference type="InterPro" id="IPR016032">
    <property type="entry name" value="Sig_transdc_resp-reg_C-effctor"/>
</dbReference>
<dbReference type="Gene3D" id="1.25.40.10">
    <property type="entry name" value="Tetratricopeptide repeat domain"/>
    <property type="match status" value="1"/>
</dbReference>
<dbReference type="SUPFAM" id="SSF46894">
    <property type="entry name" value="C-terminal effector domain of the bipartite response regulators"/>
    <property type="match status" value="1"/>
</dbReference>
<keyword evidence="8" id="KW-1185">Reference proteome</keyword>